<dbReference type="Pfam" id="PF26168">
    <property type="entry name" value="Glyco_transf_N"/>
    <property type="match status" value="1"/>
</dbReference>
<dbReference type="Gene3D" id="3.40.50.2000">
    <property type="entry name" value="Glycogen Phosphorylase B"/>
    <property type="match status" value="2"/>
</dbReference>
<dbReference type="GO" id="GO:0035251">
    <property type="term" value="F:UDP-glucosyltransferase activity"/>
    <property type="evidence" value="ECO:0007669"/>
    <property type="project" value="TreeGrafter"/>
</dbReference>
<proteinExistence type="inferred from homology"/>
<dbReference type="InterPro" id="IPR058980">
    <property type="entry name" value="Glyco_transf_N"/>
</dbReference>
<dbReference type="EMBL" id="ASHM01013464">
    <property type="protein sequence ID" value="PNX95426.1"/>
    <property type="molecule type" value="Genomic_DNA"/>
</dbReference>
<comment type="caution">
    <text evidence="5">The sequence shown here is derived from an EMBL/GenBank/DDBJ whole genome shotgun (WGS) entry which is preliminary data.</text>
</comment>
<dbReference type="SUPFAM" id="SSF53756">
    <property type="entry name" value="UDP-Glycosyltransferase/glycogen phosphorylase"/>
    <property type="match status" value="1"/>
</dbReference>
<comment type="similarity">
    <text evidence="1">Belongs to the UDP-glycosyltransferase family.</text>
</comment>
<evidence type="ECO:0000256" key="1">
    <source>
        <dbReference type="ARBA" id="ARBA00009995"/>
    </source>
</evidence>
<reference evidence="5 6" key="1">
    <citation type="journal article" date="2014" name="Am. J. Bot.">
        <title>Genome assembly and annotation for red clover (Trifolium pratense; Fabaceae).</title>
        <authorList>
            <person name="Istvanek J."/>
            <person name="Jaros M."/>
            <person name="Krenek A."/>
            <person name="Repkova J."/>
        </authorList>
    </citation>
    <scope>NUCLEOTIDE SEQUENCE [LARGE SCALE GENOMIC DNA]</scope>
    <source>
        <strain evidence="6">cv. Tatra</strain>
        <tissue evidence="5">Young leaves</tissue>
    </source>
</reference>
<keyword evidence="3 5" id="KW-0808">Transferase</keyword>
<sequence>MSNSKTHILVFPYPAQGHILPLLDLTHQLALQTTLTITIIITPKNLPILNPLLTNHPNTIQTLILPFPSHPKIPLGVENVRELGNKGNYPFINALSNLQNPIIQWFNTHHNPPVALISDFFLGWTHQLATRLNIPRIAFYSSRAFLTTVLNHCWRNPLHFQSQEVVQFSDIHGKPSFKRQHLPSVFRRYIESDPESEFVKESFISNAESWGFVINTFRVLEGPYLDYIEAQSGGDKRVFAVGPLGYNPVGSDPDDRAEVLRWLDRWDEEGSVFYVCFGSQKLLKKEQMEALAFGLERSGTRFVWVVKVPSTEEQIKEGYGLVPDGFEDRVLGRGFVVKGWAPQGAILGHRVVGGFLSHCGWNSVLEAVLAGVGILGWPMEADQFVNARLLVEDMGIAVRVCEGEDSVPDPDELGRVISAVMSEDSPQKRRAKLMKEEAVGAVSKDGASSKELDELVNALQQLGVKDGSH</sequence>
<protein>
    <submittedName>
        <fullName evidence="5">UDP-glycosyltransferase 89A2-like protein</fullName>
    </submittedName>
</protein>
<dbReference type="PANTHER" id="PTHR48047:SF28">
    <property type="entry name" value="F11M15.8 PROTEIN"/>
    <property type="match status" value="1"/>
</dbReference>
<evidence type="ECO:0000256" key="3">
    <source>
        <dbReference type="ARBA" id="ARBA00022679"/>
    </source>
</evidence>
<evidence type="ECO:0000313" key="5">
    <source>
        <dbReference type="EMBL" id="PNX95426.1"/>
    </source>
</evidence>
<organism evidence="5 6">
    <name type="scientific">Trifolium pratense</name>
    <name type="common">Red clover</name>
    <dbReference type="NCBI Taxonomy" id="57577"/>
    <lineage>
        <taxon>Eukaryota</taxon>
        <taxon>Viridiplantae</taxon>
        <taxon>Streptophyta</taxon>
        <taxon>Embryophyta</taxon>
        <taxon>Tracheophyta</taxon>
        <taxon>Spermatophyta</taxon>
        <taxon>Magnoliopsida</taxon>
        <taxon>eudicotyledons</taxon>
        <taxon>Gunneridae</taxon>
        <taxon>Pentapetalae</taxon>
        <taxon>rosids</taxon>
        <taxon>fabids</taxon>
        <taxon>Fabales</taxon>
        <taxon>Fabaceae</taxon>
        <taxon>Papilionoideae</taxon>
        <taxon>50 kb inversion clade</taxon>
        <taxon>NPAAA clade</taxon>
        <taxon>Hologalegina</taxon>
        <taxon>IRL clade</taxon>
        <taxon>Trifolieae</taxon>
        <taxon>Trifolium</taxon>
    </lineage>
</organism>
<evidence type="ECO:0000256" key="2">
    <source>
        <dbReference type="ARBA" id="ARBA00022676"/>
    </source>
</evidence>
<accession>A0A2K3MXE0</accession>
<dbReference type="InterPro" id="IPR002213">
    <property type="entry name" value="UDP_glucos_trans"/>
</dbReference>
<gene>
    <name evidence="5" type="ORF">L195_g018618</name>
</gene>
<feature type="domain" description="Glycosyltransferase N-terminal" evidence="4">
    <location>
        <begin position="203"/>
        <end position="244"/>
    </location>
</feature>
<dbReference type="PANTHER" id="PTHR48047">
    <property type="entry name" value="GLYCOSYLTRANSFERASE"/>
    <property type="match status" value="1"/>
</dbReference>
<dbReference type="CDD" id="cd03784">
    <property type="entry name" value="GT1_Gtf-like"/>
    <property type="match status" value="1"/>
</dbReference>
<evidence type="ECO:0000313" key="6">
    <source>
        <dbReference type="Proteomes" id="UP000236291"/>
    </source>
</evidence>
<keyword evidence="2" id="KW-0328">Glycosyltransferase</keyword>
<name>A0A2K3MXE0_TRIPR</name>
<reference evidence="5 6" key="2">
    <citation type="journal article" date="2017" name="Front. Plant Sci.">
        <title>Gene Classification and Mining of Molecular Markers Useful in Red Clover (Trifolium pratense) Breeding.</title>
        <authorList>
            <person name="Istvanek J."/>
            <person name="Dluhosova J."/>
            <person name="Dluhos P."/>
            <person name="Patkova L."/>
            <person name="Nedelnik J."/>
            <person name="Repkova J."/>
        </authorList>
    </citation>
    <scope>NUCLEOTIDE SEQUENCE [LARGE SCALE GENOMIC DNA]</scope>
    <source>
        <strain evidence="6">cv. Tatra</strain>
        <tissue evidence="5">Young leaves</tissue>
    </source>
</reference>
<dbReference type="Pfam" id="PF00201">
    <property type="entry name" value="UDPGT"/>
    <property type="match status" value="1"/>
</dbReference>
<dbReference type="FunFam" id="3.40.50.2000:FF:000064">
    <property type="entry name" value="Glycosyltransferase"/>
    <property type="match status" value="1"/>
</dbReference>
<dbReference type="FunFam" id="3.40.50.2000:FF:000143">
    <property type="entry name" value="UDP-glycosyltransferase 89B1"/>
    <property type="match status" value="1"/>
</dbReference>
<dbReference type="AlphaFoldDB" id="A0A2K3MXE0"/>
<dbReference type="Proteomes" id="UP000236291">
    <property type="component" value="Unassembled WGS sequence"/>
</dbReference>
<evidence type="ECO:0000259" key="4">
    <source>
        <dbReference type="Pfam" id="PF26168"/>
    </source>
</evidence>